<evidence type="ECO:0008006" key="3">
    <source>
        <dbReference type="Google" id="ProtNLM"/>
    </source>
</evidence>
<organism evidence="1 2">
    <name type="scientific">Rhizophagus irregularis</name>
    <dbReference type="NCBI Taxonomy" id="588596"/>
    <lineage>
        <taxon>Eukaryota</taxon>
        <taxon>Fungi</taxon>
        <taxon>Fungi incertae sedis</taxon>
        <taxon>Mucoromycota</taxon>
        <taxon>Glomeromycotina</taxon>
        <taxon>Glomeromycetes</taxon>
        <taxon>Glomerales</taxon>
        <taxon>Glomeraceae</taxon>
        <taxon>Rhizophagus</taxon>
    </lineage>
</organism>
<evidence type="ECO:0000313" key="2">
    <source>
        <dbReference type="Proteomes" id="UP000233469"/>
    </source>
</evidence>
<dbReference type="VEuPathDB" id="FungiDB:FUN_003725"/>
<dbReference type="AlphaFoldDB" id="A0A2N1MFQ0"/>
<dbReference type="Proteomes" id="UP000233469">
    <property type="component" value="Unassembled WGS sequence"/>
</dbReference>
<gene>
    <name evidence="1" type="ORF">RhiirC2_719075</name>
</gene>
<accession>A0A2N1MFQ0</accession>
<protein>
    <recommendedName>
        <fullName evidence="3">Zinc-ribbon domain-containing protein</fullName>
    </recommendedName>
</protein>
<proteinExistence type="predicted"/>
<name>A0A2N1MFQ0_9GLOM</name>
<comment type="caution">
    <text evidence="1">The sequence shown here is derived from an EMBL/GenBank/DDBJ whole genome shotgun (WGS) entry which is preliminary data.</text>
</comment>
<dbReference type="VEuPathDB" id="FungiDB:RhiirA1_443673"/>
<dbReference type="EMBL" id="LLXL01002572">
    <property type="protein sequence ID" value="PKK60473.1"/>
    <property type="molecule type" value="Genomic_DNA"/>
</dbReference>
<dbReference type="VEuPathDB" id="FungiDB:RhiirFUN_001605"/>
<sequence>MRSLPVPPGKCLSTEYVNSTTPMLLRCGKGHEWSTTLYLIKNKGKWSSQCSGNFPCGLSEAKEIAHSKGGMCLSTEYTNLCVPMQWMCNKGHKWFASFNSIKHVKSWCPYCLNKHENLCRKVITNILGPPFSIRRPDFLKIPEHPRGLELDIYYPQYGFAIEVQGKQHEQHIKYFHKGPEEFEKQLMRDQLKKELCEKNLIVLRYVWYYEDPNIVIPNHLRELGLIE</sequence>
<dbReference type="Gene3D" id="3.40.960.10">
    <property type="entry name" value="VSR Endonuclease"/>
    <property type="match status" value="1"/>
</dbReference>
<reference evidence="1 2" key="1">
    <citation type="submission" date="2016-04" db="EMBL/GenBank/DDBJ databases">
        <title>Genome analyses suggest a sexual origin of heterokaryosis in a supposedly ancient asexual fungus.</title>
        <authorList>
            <person name="Ropars J."/>
            <person name="Sedzielewska K."/>
            <person name="Noel J."/>
            <person name="Charron P."/>
            <person name="Farinelli L."/>
            <person name="Marton T."/>
            <person name="Kruger M."/>
            <person name="Pelin A."/>
            <person name="Brachmann A."/>
            <person name="Corradi N."/>
        </authorList>
    </citation>
    <scope>NUCLEOTIDE SEQUENCE [LARGE SCALE GENOMIC DNA]</scope>
    <source>
        <strain evidence="1 2">C2</strain>
    </source>
</reference>
<reference evidence="1 2" key="2">
    <citation type="submission" date="2017-10" db="EMBL/GenBank/DDBJ databases">
        <title>Extensive intraspecific genome diversity in a model arbuscular mycorrhizal fungus.</title>
        <authorList>
            <person name="Chen E.C.H."/>
            <person name="Morin E."/>
            <person name="Baudet D."/>
            <person name="Noel J."/>
            <person name="Ndikumana S."/>
            <person name="Charron P."/>
            <person name="St-Onge C."/>
            <person name="Giorgi J."/>
            <person name="Grigoriev I.V."/>
            <person name="Roux C."/>
            <person name="Martin F.M."/>
            <person name="Corradi N."/>
        </authorList>
    </citation>
    <scope>NUCLEOTIDE SEQUENCE [LARGE SCALE GENOMIC DNA]</scope>
    <source>
        <strain evidence="1 2">C2</strain>
    </source>
</reference>
<evidence type="ECO:0000313" key="1">
    <source>
        <dbReference type="EMBL" id="PKK60473.1"/>
    </source>
</evidence>